<dbReference type="Pfam" id="PF02518">
    <property type="entry name" value="HATPase_c"/>
    <property type="match status" value="1"/>
</dbReference>
<dbReference type="PROSITE" id="PS50110">
    <property type="entry name" value="RESPONSE_REGULATORY"/>
    <property type="match status" value="1"/>
</dbReference>
<dbReference type="InterPro" id="IPR003661">
    <property type="entry name" value="HisK_dim/P_dom"/>
</dbReference>
<dbReference type="PANTHER" id="PTHR43547:SF2">
    <property type="entry name" value="HYBRID SIGNAL TRANSDUCTION HISTIDINE KINASE C"/>
    <property type="match status" value="1"/>
</dbReference>
<evidence type="ECO:0000256" key="1">
    <source>
        <dbReference type="ARBA" id="ARBA00000085"/>
    </source>
</evidence>
<dbReference type="InterPro" id="IPR004358">
    <property type="entry name" value="Sig_transdc_His_kin-like_C"/>
</dbReference>
<feature type="modified residue" description="4-aspartylphosphate" evidence="4">
    <location>
        <position position="73"/>
    </location>
</feature>
<proteinExistence type="predicted"/>
<reference evidence="8 9" key="1">
    <citation type="submission" date="2017-06" db="EMBL/GenBank/DDBJ databases">
        <title>Novel microbial phyla capable of carbon fixation and sulfur reduction in deep-sea sediments.</title>
        <authorList>
            <person name="Huang J."/>
            <person name="Baker B."/>
            <person name="Wang Y."/>
        </authorList>
    </citation>
    <scope>NUCLEOTIDE SEQUENCE [LARGE SCALE GENOMIC DNA]</scope>
    <source>
        <strain evidence="8">B3_LCP</strain>
    </source>
</reference>
<dbReference type="AlphaFoldDB" id="A0A532V4L9"/>
<comment type="caution">
    <text evidence="8">The sequence shown here is derived from an EMBL/GenBank/DDBJ whole genome shotgun (WGS) entry which is preliminary data.</text>
</comment>
<dbReference type="InterPro" id="IPR011006">
    <property type="entry name" value="CheY-like_superfamily"/>
</dbReference>
<dbReference type="EC" id="2.7.13.3" evidence="2"/>
<dbReference type="PANTHER" id="PTHR43547">
    <property type="entry name" value="TWO-COMPONENT HISTIDINE KINASE"/>
    <property type="match status" value="1"/>
</dbReference>
<dbReference type="Gene3D" id="1.10.287.130">
    <property type="match status" value="1"/>
</dbReference>
<dbReference type="InterPro" id="IPR003594">
    <property type="entry name" value="HATPase_dom"/>
</dbReference>
<sequence length="396" mass="44138">MYPASQTTITNNLRKMQSKHTPTVLLVDDNKEFLDVTEKILREITGYNVLTLADGRETIQVATTQKPDVIVLDVYMPGRDGPDICRQLKGTQELDNIPVLLLTGGGNDAQFRARCLEDGADDFLMKPADSDELIARVNVLLRIKALQDELRRERDELEEKVQARARELEKTETLAAIGKMVAGVAHEIRNPLGAISNSAAVLSRDLILEGEDHKLMDIIVQESNRLRDTITDFLTFAHPPPYNFTLVNLRELVEDVILLAGQDTLCGDEVVFQADIEDYLPEIEIDRDRIHQVLWNLIRNALEATGERGEIAIRVFTQLLNRKNGVVIQIVDDGSGIPDEDVEHIFAPFFTRKAKGSGLGLSMVQSAVKAHCGTVRVQNDDTGGAVFKVWLPVRQG</sequence>
<dbReference type="SMART" id="SM00448">
    <property type="entry name" value="REC"/>
    <property type="match status" value="1"/>
</dbReference>
<dbReference type="SMART" id="SM00388">
    <property type="entry name" value="HisKA"/>
    <property type="match status" value="1"/>
</dbReference>
<feature type="domain" description="Histidine kinase" evidence="6">
    <location>
        <begin position="183"/>
        <end position="395"/>
    </location>
</feature>
<evidence type="ECO:0000313" key="9">
    <source>
        <dbReference type="Proteomes" id="UP000319619"/>
    </source>
</evidence>
<accession>A0A532V4L9</accession>
<dbReference type="Pfam" id="PF00512">
    <property type="entry name" value="HisKA"/>
    <property type="match status" value="1"/>
</dbReference>
<feature type="domain" description="Response regulatory" evidence="7">
    <location>
        <begin position="23"/>
        <end position="141"/>
    </location>
</feature>
<gene>
    <name evidence="8" type="ORF">CEE37_00275</name>
</gene>
<organism evidence="8 9">
    <name type="scientific">candidate division LCP-89 bacterium B3_LCP</name>
    <dbReference type="NCBI Taxonomy" id="2012998"/>
    <lineage>
        <taxon>Bacteria</taxon>
        <taxon>Pseudomonadati</taxon>
        <taxon>Bacteria division LCP-89</taxon>
    </lineage>
</organism>
<name>A0A532V4L9_UNCL8</name>
<feature type="coiled-coil region" evidence="5">
    <location>
        <begin position="136"/>
        <end position="174"/>
    </location>
</feature>
<dbReference type="GO" id="GO:0000155">
    <property type="term" value="F:phosphorelay sensor kinase activity"/>
    <property type="evidence" value="ECO:0007669"/>
    <property type="project" value="InterPro"/>
</dbReference>
<dbReference type="CDD" id="cd00075">
    <property type="entry name" value="HATPase"/>
    <property type="match status" value="1"/>
</dbReference>
<dbReference type="CDD" id="cd00082">
    <property type="entry name" value="HisKA"/>
    <property type="match status" value="1"/>
</dbReference>
<comment type="catalytic activity">
    <reaction evidence="1">
        <text>ATP + protein L-histidine = ADP + protein N-phospho-L-histidine.</text>
        <dbReference type="EC" id="2.7.13.3"/>
    </reaction>
</comment>
<dbReference type="InterPro" id="IPR036097">
    <property type="entry name" value="HisK_dim/P_sf"/>
</dbReference>
<dbReference type="EMBL" id="NJBN01000001">
    <property type="protein sequence ID" value="TKJ42146.1"/>
    <property type="molecule type" value="Genomic_DNA"/>
</dbReference>
<evidence type="ECO:0000256" key="4">
    <source>
        <dbReference type="PROSITE-ProRule" id="PRU00169"/>
    </source>
</evidence>
<dbReference type="InterPro" id="IPR005467">
    <property type="entry name" value="His_kinase_dom"/>
</dbReference>
<evidence type="ECO:0000256" key="5">
    <source>
        <dbReference type="SAM" id="Coils"/>
    </source>
</evidence>
<dbReference type="PRINTS" id="PR00344">
    <property type="entry name" value="BCTRLSENSOR"/>
</dbReference>
<keyword evidence="3 4" id="KW-0597">Phosphoprotein</keyword>
<dbReference type="InterPro" id="IPR036890">
    <property type="entry name" value="HATPase_C_sf"/>
</dbReference>
<dbReference type="PROSITE" id="PS50109">
    <property type="entry name" value="HIS_KIN"/>
    <property type="match status" value="1"/>
</dbReference>
<dbReference type="Gene3D" id="3.40.50.2300">
    <property type="match status" value="1"/>
</dbReference>
<dbReference type="InterPro" id="IPR001789">
    <property type="entry name" value="Sig_transdc_resp-reg_receiver"/>
</dbReference>
<dbReference type="SUPFAM" id="SSF47384">
    <property type="entry name" value="Homodimeric domain of signal transducing histidine kinase"/>
    <property type="match status" value="1"/>
</dbReference>
<dbReference type="SUPFAM" id="SSF52172">
    <property type="entry name" value="CheY-like"/>
    <property type="match status" value="1"/>
</dbReference>
<dbReference type="Gene3D" id="3.30.565.10">
    <property type="entry name" value="Histidine kinase-like ATPase, C-terminal domain"/>
    <property type="match status" value="1"/>
</dbReference>
<evidence type="ECO:0000259" key="7">
    <source>
        <dbReference type="PROSITE" id="PS50110"/>
    </source>
</evidence>
<dbReference type="Pfam" id="PF00072">
    <property type="entry name" value="Response_reg"/>
    <property type="match status" value="1"/>
</dbReference>
<dbReference type="SMART" id="SM00387">
    <property type="entry name" value="HATPase_c"/>
    <property type="match status" value="1"/>
</dbReference>
<evidence type="ECO:0000256" key="3">
    <source>
        <dbReference type="ARBA" id="ARBA00022553"/>
    </source>
</evidence>
<protein>
    <recommendedName>
        <fullName evidence="2">histidine kinase</fullName>
        <ecNumber evidence="2">2.7.13.3</ecNumber>
    </recommendedName>
</protein>
<evidence type="ECO:0000256" key="2">
    <source>
        <dbReference type="ARBA" id="ARBA00012438"/>
    </source>
</evidence>
<dbReference type="Proteomes" id="UP000319619">
    <property type="component" value="Unassembled WGS sequence"/>
</dbReference>
<dbReference type="SUPFAM" id="SSF55874">
    <property type="entry name" value="ATPase domain of HSP90 chaperone/DNA topoisomerase II/histidine kinase"/>
    <property type="match status" value="1"/>
</dbReference>
<evidence type="ECO:0000313" key="8">
    <source>
        <dbReference type="EMBL" id="TKJ42146.1"/>
    </source>
</evidence>
<evidence type="ECO:0000259" key="6">
    <source>
        <dbReference type="PROSITE" id="PS50109"/>
    </source>
</evidence>
<keyword evidence="5" id="KW-0175">Coiled coil</keyword>